<protein>
    <submittedName>
        <fullName evidence="1">Uncharacterized protein</fullName>
    </submittedName>
</protein>
<gene>
    <name evidence="1" type="primary">Contig6281.g6725</name>
    <name evidence="1" type="ORF">STYLEM_6061</name>
</gene>
<evidence type="ECO:0000313" key="2">
    <source>
        <dbReference type="Proteomes" id="UP000039865"/>
    </source>
</evidence>
<proteinExistence type="predicted"/>
<dbReference type="EMBL" id="CCKQ01005833">
    <property type="protein sequence ID" value="CDW77093.1"/>
    <property type="molecule type" value="Genomic_DNA"/>
</dbReference>
<dbReference type="OrthoDB" id="10637075at2759"/>
<keyword evidence="2" id="KW-1185">Reference proteome</keyword>
<dbReference type="Proteomes" id="UP000039865">
    <property type="component" value="Unassembled WGS sequence"/>
</dbReference>
<evidence type="ECO:0000313" key="1">
    <source>
        <dbReference type="EMBL" id="CDW77093.1"/>
    </source>
</evidence>
<dbReference type="InParanoid" id="A0A078A4B0"/>
<reference evidence="1 2" key="1">
    <citation type="submission" date="2014-06" db="EMBL/GenBank/DDBJ databases">
        <authorList>
            <person name="Swart Estienne"/>
        </authorList>
    </citation>
    <scope>NUCLEOTIDE SEQUENCE [LARGE SCALE GENOMIC DNA]</scope>
    <source>
        <strain evidence="1 2">130c</strain>
    </source>
</reference>
<organism evidence="1 2">
    <name type="scientific">Stylonychia lemnae</name>
    <name type="common">Ciliate</name>
    <dbReference type="NCBI Taxonomy" id="5949"/>
    <lineage>
        <taxon>Eukaryota</taxon>
        <taxon>Sar</taxon>
        <taxon>Alveolata</taxon>
        <taxon>Ciliophora</taxon>
        <taxon>Intramacronucleata</taxon>
        <taxon>Spirotrichea</taxon>
        <taxon>Stichotrichia</taxon>
        <taxon>Sporadotrichida</taxon>
        <taxon>Oxytrichidae</taxon>
        <taxon>Stylonychinae</taxon>
        <taxon>Stylonychia</taxon>
    </lineage>
</organism>
<name>A0A078A4B0_STYLE</name>
<dbReference type="AlphaFoldDB" id="A0A078A4B0"/>
<sequence>MGNNCECSGAREQFYDKSQKGKELYGRVSKSAKKKYSYARLKLKGYKFNNNQDDSETQKITQMENNIALVSVALDDFEQRLTDFYIKEKTNKMTIPQVVECFKSNQFLDDIIDETTFSRKILTHKVLSNTKNTIYLPYLRLLGILICASTPKMKAEAFYKILQPEDLDSRDQPNKTTDILKSEVLIPEYFEKMLEISYVLMIDIYSHMDGGEDKTSWIIDELEDIYKEVYDVFLKDVFGNDQDRLSQEVFCQLFEKDLSRYLMPIELRRMVFSQVVEIVFSKVTPTKDRS</sequence>
<accession>A0A078A4B0</accession>